<name>A0AAV4A0I2_9GAST</name>
<feature type="region of interest" description="Disordered" evidence="1">
    <location>
        <begin position="65"/>
        <end position="86"/>
    </location>
</feature>
<proteinExistence type="predicted"/>
<dbReference type="EMBL" id="BLXT01003068">
    <property type="protein sequence ID" value="GFO00256.1"/>
    <property type="molecule type" value="Genomic_DNA"/>
</dbReference>
<gene>
    <name evidence="2" type="ORF">PoB_002676100</name>
</gene>
<evidence type="ECO:0000313" key="3">
    <source>
        <dbReference type="Proteomes" id="UP000735302"/>
    </source>
</evidence>
<evidence type="ECO:0000313" key="2">
    <source>
        <dbReference type="EMBL" id="GFO00256.1"/>
    </source>
</evidence>
<comment type="caution">
    <text evidence="2">The sequence shown here is derived from an EMBL/GenBank/DDBJ whole genome shotgun (WGS) entry which is preliminary data.</text>
</comment>
<protein>
    <submittedName>
        <fullName evidence="2">Uncharacterized protein</fullName>
    </submittedName>
</protein>
<organism evidence="2 3">
    <name type="scientific">Plakobranchus ocellatus</name>
    <dbReference type="NCBI Taxonomy" id="259542"/>
    <lineage>
        <taxon>Eukaryota</taxon>
        <taxon>Metazoa</taxon>
        <taxon>Spiralia</taxon>
        <taxon>Lophotrochozoa</taxon>
        <taxon>Mollusca</taxon>
        <taxon>Gastropoda</taxon>
        <taxon>Heterobranchia</taxon>
        <taxon>Euthyneura</taxon>
        <taxon>Panpulmonata</taxon>
        <taxon>Sacoglossa</taxon>
        <taxon>Placobranchoidea</taxon>
        <taxon>Plakobranchidae</taxon>
        <taxon>Plakobranchus</taxon>
    </lineage>
</organism>
<reference evidence="2 3" key="1">
    <citation type="journal article" date="2021" name="Elife">
        <title>Chloroplast acquisition without the gene transfer in kleptoplastic sea slugs, Plakobranchus ocellatus.</title>
        <authorList>
            <person name="Maeda T."/>
            <person name="Takahashi S."/>
            <person name="Yoshida T."/>
            <person name="Shimamura S."/>
            <person name="Takaki Y."/>
            <person name="Nagai Y."/>
            <person name="Toyoda A."/>
            <person name="Suzuki Y."/>
            <person name="Arimoto A."/>
            <person name="Ishii H."/>
            <person name="Satoh N."/>
            <person name="Nishiyama T."/>
            <person name="Hasebe M."/>
            <person name="Maruyama T."/>
            <person name="Minagawa J."/>
            <person name="Obokata J."/>
            <person name="Shigenobu S."/>
        </authorList>
    </citation>
    <scope>NUCLEOTIDE SEQUENCE [LARGE SCALE GENOMIC DNA]</scope>
</reference>
<feature type="compositionally biased region" description="Basic and acidic residues" evidence="1">
    <location>
        <begin position="77"/>
        <end position="86"/>
    </location>
</feature>
<keyword evidence="3" id="KW-1185">Reference proteome</keyword>
<accession>A0AAV4A0I2</accession>
<dbReference type="Proteomes" id="UP000735302">
    <property type="component" value="Unassembled WGS sequence"/>
</dbReference>
<dbReference type="AlphaFoldDB" id="A0AAV4A0I2"/>
<evidence type="ECO:0000256" key="1">
    <source>
        <dbReference type="SAM" id="MobiDB-lite"/>
    </source>
</evidence>
<sequence>MRGLLHKLQTTASRTWMSLPASGTSRMMTHMKQQPRHHRTSFWMRALPTRYLSPAGQPGCRIRHLLPPKRTHQSPEISRKETPLGT</sequence>